<gene>
    <name evidence="1" type="ORF">A4D02_17280</name>
</gene>
<protein>
    <submittedName>
        <fullName evidence="1">Uncharacterized protein</fullName>
    </submittedName>
</protein>
<dbReference type="EMBL" id="LWBO01000084">
    <property type="protein sequence ID" value="OQP39088.1"/>
    <property type="molecule type" value="Genomic_DNA"/>
</dbReference>
<sequence length="72" mass="7999">MAFCMWNQLFFATATRNTITAVLTASAIIRRHTITTIAIVGGLAYAGDYFNVGLQHYKASFQLPIDELAKLF</sequence>
<keyword evidence="2" id="KW-1185">Reference proteome</keyword>
<evidence type="ECO:0000313" key="1">
    <source>
        <dbReference type="EMBL" id="OQP39088.1"/>
    </source>
</evidence>
<dbReference type="Proteomes" id="UP000192277">
    <property type="component" value="Unassembled WGS sequence"/>
</dbReference>
<comment type="caution">
    <text evidence="1">The sequence shown here is derived from an EMBL/GenBank/DDBJ whole genome shotgun (WGS) entry which is preliminary data.</text>
</comment>
<name>A0ABX3NM08_9BACT</name>
<evidence type="ECO:0000313" key="2">
    <source>
        <dbReference type="Proteomes" id="UP000192277"/>
    </source>
</evidence>
<proteinExistence type="predicted"/>
<organism evidence="1 2">
    <name type="scientific">Niastella koreensis</name>
    <dbReference type="NCBI Taxonomy" id="354356"/>
    <lineage>
        <taxon>Bacteria</taxon>
        <taxon>Pseudomonadati</taxon>
        <taxon>Bacteroidota</taxon>
        <taxon>Chitinophagia</taxon>
        <taxon>Chitinophagales</taxon>
        <taxon>Chitinophagaceae</taxon>
        <taxon>Niastella</taxon>
    </lineage>
</organism>
<reference evidence="1 2" key="1">
    <citation type="submission" date="2016-04" db="EMBL/GenBank/DDBJ databases">
        <authorList>
            <person name="Chen L."/>
            <person name="Zhuang W."/>
            <person name="Wang G."/>
        </authorList>
    </citation>
    <scope>NUCLEOTIDE SEQUENCE [LARGE SCALE GENOMIC DNA]</scope>
    <source>
        <strain evidence="2">GR20</strain>
    </source>
</reference>
<accession>A0ABX3NM08</accession>